<reference evidence="1" key="1">
    <citation type="journal article" date="2020" name="mSystems">
        <title>Genome- and Community-Level Interaction Insights into Carbon Utilization and Element Cycling Functions of Hydrothermarchaeota in Hydrothermal Sediment.</title>
        <authorList>
            <person name="Zhou Z."/>
            <person name="Liu Y."/>
            <person name="Xu W."/>
            <person name="Pan J."/>
            <person name="Luo Z.H."/>
            <person name="Li M."/>
        </authorList>
    </citation>
    <scope>NUCLEOTIDE SEQUENCE [LARGE SCALE GENOMIC DNA]</scope>
    <source>
        <strain evidence="1">HyVt-357</strain>
    </source>
</reference>
<proteinExistence type="predicted"/>
<name>A0A831VUI8_9GAMM</name>
<evidence type="ECO:0000313" key="1">
    <source>
        <dbReference type="EMBL" id="HEA51733.1"/>
    </source>
</evidence>
<sequence length="59" mass="6045">MLLASIRVTAFAHDLQGEKNGGTRNLDGGKNGTIALMMTLTLLESSSMSIPKAGPGIGT</sequence>
<protein>
    <submittedName>
        <fullName evidence="1">Uncharacterized protein</fullName>
    </submittedName>
</protein>
<dbReference type="Proteomes" id="UP000885748">
    <property type="component" value="Unassembled WGS sequence"/>
</dbReference>
<dbReference type="EMBL" id="DRGY01000041">
    <property type="protein sequence ID" value="HEA51733.1"/>
    <property type="molecule type" value="Genomic_DNA"/>
</dbReference>
<dbReference type="AlphaFoldDB" id="A0A831VUI8"/>
<accession>A0A831VUI8</accession>
<comment type="caution">
    <text evidence="1">The sequence shown here is derived from an EMBL/GenBank/DDBJ whole genome shotgun (WGS) entry which is preliminary data.</text>
</comment>
<organism evidence="1">
    <name type="scientific">Marinobacter antarcticus</name>
    <dbReference type="NCBI Taxonomy" id="564117"/>
    <lineage>
        <taxon>Bacteria</taxon>
        <taxon>Pseudomonadati</taxon>
        <taxon>Pseudomonadota</taxon>
        <taxon>Gammaproteobacteria</taxon>
        <taxon>Pseudomonadales</taxon>
        <taxon>Marinobacteraceae</taxon>
        <taxon>Marinobacter</taxon>
    </lineage>
</organism>
<gene>
    <name evidence="1" type="ORF">ENI00_05300</name>
</gene>